<dbReference type="Proteomes" id="UP000887578">
    <property type="component" value="Unplaced"/>
</dbReference>
<reference evidence="3" key="1">
    <citation type="submission" date="2022-11" db="UniProtKB">
        <authorList>
            <consortium name="WormBaseParasite"/>
        </authorList>
    </citation>
    <scope>IDENTIFICATION</scope>
</reference>
<feature type="transmembrane region" description="Helical" evidence="1">
    <location>
        <begin position="74"/>
        <end position="93"/>
    </location>
</feature>
<evidence type="ECO:0000313" key="3">
    <source>
        <dbReference type="WBParaSite" id="PDA_v2.g19343.t1"/>
    </source>
</evidence>
<evidence type="ECO:0000313" key="2">
    <source>
        <dbReference type="Proteomes" id="UP000887578"/>
    </source>
</evidence>
<proteinExistence type="predicted"/>
<evidence type="ECO:0000256" key="1">
    <source>
        <dbReference type="SAM" id="Phobius"/>
    </source>
</evidence>
<feature type="transmembrane region" description="Helical" evidence="1">
    <location>
        <begin position="5"/>
        <end position="21"/>
    </location>
</feature>
<keyword evidence="2" id="KW-1185">Reference proteome</keyword>
<sequence length="151" mass="17647">MISGYIIDIIVTLFFFIGNFQDAVPTNNFFRANVVVQWYGTFYIGPWNTVMVFNRFSAIVFYSTHDNLWKGWKLWGILFGYMITPFIIEGYLFSNLYCFTVVSLDKNCVAYAGEQQTVRFTRWSVEKSKTSSTGVGFYKDPRAHIFRVNQQ</sequence>
<feature type="transmembrane region" description="Helical" evidence="1">
    <location>
        <begin position="41"/>
        <end position="62"/>
    </location>
</feature>
<name>A0A914PWW0_9BILA</name>
<organism evidence="2 3">
    <name type="scientific">Panagrolaimus davidi</name>
    <dbReference type="NCBI Taxonomy" id="227884"/>
    <lineage>
        <taxon>Eukaryota</taxon>
        <taxon>Metazoa</taxon>
        <taxon>Ecdysozoa</taxon>
        <taxon>Nematoda</taxon>
        <taxon>Chromadorea</taxon>
        <taxon>Rhabditida</taxon>
        <taxon>Tylenchina</taxon>
        <taxon>Panagrolaimomorpha</taxon>
        <taxon>Panagrolaimoidea</taxon>
        <taxon>Panagrolaimidae</taxon>
        <taxon>Panagrolaimus</taxon>
    </lineage>
</organism>
<dbReference type="AlphaFoldDB" id="A0A914PWW0"/>
<dbReference type="WBParaSite" id="PDA_v2.g19343.t1">
    <property type="protein sequence ID" value="PDA_v2.g19343.t1"/>
    <property type="gene ID" value="PDA_v2.g19343"/>
</dbReference>
<protein>
    <submittedName>
        <fullName evidence="3">Uncharacterized protein</fullName>
    </submittedName>
</protein>
<accession>A0A914PWW0</accession>
<keyword evidence="1" id="KW-0472">Membrane</keyword>
<keyword evidence="1" id="KW-0812">Transmembrane</keyword>
<keyword evidence="1" id="KW-1133">Transmembrane helix</keyword>